<keyword evidence="4" id="KW-1185">Reference proteome</keyword>
<dbReference type="Proteomes" id="UP001168990">
    <property type="component" value="Unassembled WGS sequence"/>
</dbReference>
<evidence type="ECO:0000256" key="1">
    <source>
        <dbReference type="ARBA" id="ARBA00006407"/>
    </source>
</evidence>
<sequence length="261" mass="30229">MYHIQLMALARFTSVTSMAIRNASTLCAIVNKSCEFNASSQFMKNYDFKQGIHTSSTMNKYNVVISDSIPHNTYFTKFRHFFKYHCFLKYIYRARGSLLYTYACDHLDYVGIMKDFKMPDTYFSWFLITELHVWMLMVRLAAGGDAGIDMRKSLVSAMWKDVDVRKRKLGNVRGKEIAKQMQELGYQFNAAIIGYDEGLNGNDQALAGAIWRTILEMKCDDPELVEKMIIYIRKNIQTLDNVSVMSLINSTKVTWIDHRTC</sequence>
<dbReference type="PANTHER" id="PTHR12184">
    <property type="entry name" value="UBIQUINOL-CYTOCHROME C REDUCTASE COMPLEX ASSEMBLY FACTOR 1 FAMILY MEMBER"/>
    <property type="match status" value="1"/>
</dbReference>
<evidence type="ECO:0000313" key="4">
    <source>
        <dbReference type="Proteomes" id="UP001168990"/>
    </source>
</evidence>
<dbReference type="EMBL" id="JAQQBS010001422">
    <property type="protein sequence ID" value="KAK0164406.1"/>
    <property type="molecule type" value="Genomic_DNA"/>
</dbReference>
<comment type="caution">
    <text evidence="3">The sequence shown here is derived from an EMBL/GenBank/DDBJ whole genome shotgun (WGS) entry which is preliminary data.</text>
</comment>
<name>A0AA39F7K0_9HYME</name>
<organism evidence="3 4">
    <name type="scientific">Microctonus aethiopoides</name>
    <dbReference type="NCBI Taxonomy" id="144406"/>
    <lineage>
        <taxon>Eukaryota</taxon>
        <taxon>Metazoa</taxon>
        <taxon>Ecdysozoa</taxon>
        <taxon>Arthropoda</taxon>
        <taxon>Hexapoda</taxon>
        <taxon>Insecta</taxon>
        <taxon>Pterygota</taxon>
        <taxon>Neoptera</taxon>
        <taxon>Endopterygota</taxon>
        <taxon>Hymenoptera</taxon>
        <taxon>Apocrita</taxon>
        <taxon>Ichneumonoidea</taxon>
        <taxon>Braconidae</taxon>
        <taxon>Euphorinae</taxon>
        <taxon>Microctonus</taxon>
    </lineage>
</organism>
<dbReference type="InterPro" id="IPR021150">
    <property type="entry name" value="Ubiq_cyt_c_chap"/>
</dbReference>
<dbReference type="AlphaFoldDB" id="A0AA39F7K0"/>
<dbReference type="InterPro" id="IPR007129">
    <property type="entry name" value="Ubiqinol_cyt_c_chaperone_CPB3"/>
</dbReference>
<evidence type="ECO:0000313" key="3">
    <source>
        <dbReference type="EMBL" id="KAK0164406.1"/>
    </source>
</evidence>
<proteinExistence type="inferred from homology"/>
<reference evidence="3" key="2">
    <citation type="submission" date="2023-03" db="EMBL/GenBank/DDBJ databases">
        <authorList>
            <person name="Inwood S.N."/>
            <person name="Skelly J.G."/>
            <person name="Guhlin J."/>
            <person name="Harrop T.W.R."/>
            <person name="Goldson S.G."/>
            <person name="Dearden P.K."/>
        </authorList>
    </citation>
    <scope>NUCLEOTIDE SEQUENCE</scope>
    <source>
        <strain evidence="3">Irish</strain>
        <tissue evidence="3">Whole body</tissue>
    </source>
</reference>
<dbReference type="PANTHER" id="PTHR12184:SF1">
    <property type="entry name" value="UBIQUINOL-CYTOCHROME-C REDUCTASE COMPLEX ASSEMBLY FACTOR 1"/>
    <property type="match status" value="1"/>
</dbReference>
<evidence type="ECO:0000259" key="2">
    <source>
        <dbReference type="Pfam" id="PF03981"/>
    </source>
</evidence>
<feature type="domain" description="Ubiquinol-cytochrome c chaperone" evidence="2">
    <location>
        <begin position="115"/>
        <end position="250"/>
    </location>
</feature>
<dbReference type="GO" id="GO:0005739">
    <property type="term" value="C:mitochondrion"/>
    <property type="evidence" value="ECO:0007669"/>
    <property type="project" value="TreeGrafter"/>
</dbReference>
<comment type="similarity">
    <text evidence="1">Belongs to the CBP3 family.</text>
</comment>
<gene>
    <name evidence="3" type="ORF">PV328_003038</name>
</gene>
<protein>
    <recommendedName>
        <fullName evidence="2">Ubiquinol-cytochrome c chaperone domain-containing protein</fullName>
    </recommendedName>
</protein>
<accession>A0AA39F7K0</accession>
<dbReference type="Pfam" id="PF03981">
    <property type="entry name" value="Ubiq_cyt_C_chap"/>
    <property type="match status" value="1"/>
</dbReference>
<dbReference type="GO" id="GO:0034551">
    <property type="term" value="P:mitochondrial respiratory chain complex III assembly"/>
    <property type="evidence" value="ECO:0007669"/>
    <property type="project" value="TreeGrafter"/>
</dbReference>
<reference evidence="3" key="1">
    <citation type="journal article" date="2023" name="bioRxiv">
        <title>Scaffold-level genome assemblies of two parasitoid biocontrol wasps reveal the parthenogenesis mechanism and an associated novel virus.</title>
        <authorList>
            <person name="Inwood S."/>
            <person name="Skelly J."/>
            <person name="Guhlin J."/>
            <person name="Harrop T."/>
            <person name="Goldson S."/>
            <person name="Dearden P."/>
        </authorList>
    </citation>
    <scope>NUCLEOTIDE SEQUENCE</scope>
    <source>
        <strain evidence="3">Irish</strain>
        <tissue evidence="3">Whole body</tissue>
    </source>
</reference>